<evidence type="ECO:0000256" key="1">
    <source>
        <dbReference type="SAM" id="MobiDB-lite"/>
    </source>
</evidence>
<proteinExistence type="predicted"/>
<accession>A0A8T1V8K1</accession>
<evidence type="ECO:0000313" key="3">
    <source>
        <dbReference type="Proteomes" id="UP000694044"/>
    </source>
</evidence>
<name>A0A8T1V8K1_9STRA</name>
<protein>
    <submittedName>
        <fullName evidence="2">Uncharacterized protein</fullName>
    </submittedName>
</protein>
<dbReference type="EMBL" id="JAGDFM010000705">
    <property type="protein sequence ID" value="KAG7376419.1"/>
    <property type="molecule type" value="Genomic_DNA"/>
</dbReference>
<reference evidence="2" key="1">
    <citation type="submission" date="2021-02" db="EMBL/GenBank/DDBJ databases">
        <authorList>
            <person name="Palmer J.M."/>
        </authorList>
    </citation>
    <scope>NUCLEOTIDE SEQUENCE</scope>
    <source>
        <strain evidence="2">SCRP734</strain>
    </source>
</reference>
<feature type="region of interest" description="Disordered" evidence="1">
    <location>
        <begin position="1"/>
        <end position="35"/>
    </location>
</feature>
<sequence length="156" mass="18106">MIDWGRRPRADGHHQSTGGAEPQDMEAQAYAKETKSVADKWAVEVARTKREQKENMKKARADASLCLDFGLAEVRARFWSDVGGDCRSCQHLREQCDINNRLNFLNIYLCQHRSRLDDHAERRLRMEADAEVDPESIERSGRDGLVKEQNYNRFLR</sequence>
<feature type="compositionally biased region" description="Basic and acidic residues" evidence="1">
    <location>
        <begin position="1"/>
        <end position="14"/>
    </location>
</feature>
<comment type="caution">
    <text evidence="2">The sequence shown here is derived from an EMBL/GenBank/DDBJ whole genome shotgun (WGS) entry which is preliminary data.</text>
</comment>
<gene>
    <name evidence="2" type="ORF">PHYPSEUDO_013580</name>
</gene>
<dbReference type="AlphaFoldDB" id="A0A8T1V8K1"/>
<evidence type="ECO:0000313" key="2">
    <source>
        <dbReference type="EMBL" id="KAG7376419.1"/>
    </source>
</evidence>
<keyword evidence="3" id="KW-1185">Reference proteome</keyword>
<dbReference type="OrthoDB" id="202063at2759"/>
<organism evidence="2 3">
    <name type="scientific">Phytophthora pseudosyringae</name>
    <dbReference type="NCBI Taxonomy" id="221518"/>
    <lineage>
        <taxon>Eukaryota</taxon>
        <taxon>Sar</taxon>
        <taxon>Stramenopiles</taxon>
        <taxon>Oomycota</taxon>
        <taxon>Peronosporomycetes</taxon>
        <taxon>Peronosporales</taxon>
        <taxon>Peronosporaceae</taxon>
        <taxon>Phytophthora</taxon>
    </lineage>
</organism>
<dbReference type="Proteomes" id="UP000694044">
    <property type="component" value="Unassembled WGS sequence"/>
</dbReference>